<name>A0A1E7F2U9_9STRA</name>
<feature type="compositionally biased region" description="Low complexity" evidence="1">
    <location>
        <begin position="159"/>
        <end position="174"/>
    </location>
</feature>
<dbReference type="EMBL" id="KV784364">
    <property type="protein sequence ID" value="OEU12467.1"/>
    <property type="molecule type" value="Genomic_DNA"/>
</dbReference>
<evidence type="ECO:0000313" key="3">
    <source>
        <dbReference type="Proteomes" id="UP000095751"/>
    </source>
</evidence>
<reference evidence="2 3" key="1">
    <citation type="submission" date="2016-09" db="EMBL/GenBank/DDBJ databases">
        <title>Extensive genetic diversity and differential bi-allelic expression allows diatom success in the polar Southern Ocean.</title>
        <authorList>
            <consortium name="DOE Joint Genome Institute"/>
            <person name="Mock T."/>
            <person name="Otillar R.P."/>
            <person name="Strauss J."/>
            <person name="Dupont C."/>
            <person name="Frickenhaus S."/>
            <person name="Maumus F."/>
            <person name="Mcmullan M."/>
            <person name="Sanges R."/>
            <person name="Schmutz J."/>
            <person name="Toseland A."/>
            <person name="Valas R."/>
            <person name="Veluchamy A."/>
            <person name="Ward B.J."/>
            <person name="Allen A."/>
            <person name="Barry K."/>
            <person name="Falciatore A."/>
            <person name="Ferrante M."/>
            <person name="Fortunato A.E."/>
            <person name="Gloeckner G."/>
            <person name="Gruber A."/>
            <person name="Hipkin R."/>
            <person name="Janech M."/>
            <person name="Kroth P."/>
            <person name="Leese F."/>
            <person name="Lindquist E."/>
            <person name="Lyon B.R."/>
            <person name="Martin J."/>
            <person name="Mayer C."/>
            <person name="Parker M."/>
            <person name="Quesneville H."/>
            <person name="Raymond J."/>
            <person name="Uhlig C."/>
            <person name="Valentin K.U."/>
            <person name="Worden A.Z."/>
            <person name="Armbrust E.V."/>
            <person name="Bowler C."/>
            <person name="Green B."/>
            <person name="Moulton V."/>
            <person name="Van Oosterhout C."/>
            <person name="Grigoriev I."/>
        </authorList>
    </citation>
    <scope>NUCLEOTIDE SEQUENCE [LARGE SCALE GENOMIC DNA]</scope>
    <source>
        <strain evidence="2 3">CCMP1102</strain>
    </source>
</reference>
<gene>
    <name evidence="2" type="ORF">FRACYDRAFT_270387</name>
</gene>
<dbReference type="InParanoid" id="A0A1E7F2U9"/>
<dbReference type="Proteomes" id="UP000095751">
    <property type="component" value="Unassembled WGS sequence"/>
</dbReference>
<feature type="region of interest" description="Disordered" evidence="1">
    <location>
        <begin position="157"/>
        <end position="176"/>
    </location>
</feature>
<organism evidence="2 3">
    <name type="scientific">Fragilariopsis cylindrus CCMP1102</name>
    <dbReference type="NCBI Taxonomy" id="635003"/>
    <lineage>
        <taxon>Eukaryota</taxon>
        <taxon>Sar</taxon>
        <taxon>Stramenopiles</taxon>
        <taxon>Ochrophyta</taxon>
        <taxon>Bacillariophyta</taxon>
        <taxon>Bacillariophyceae</taxon>
        <taxon>Bacillariophycidae</taxon>
        <taxon>Bacillariales</taxon>
        <taxon>Bacillariaceae</taxon>
        <taxon>Fragilariopsis</taxon>
    </lineage>
</organism>
<evidence type="ECO:0000313" key="2">
    <source>
        <dbReference type="EMBL" id="OEU12467.1"/>
    </source>
</evidence>
<dbReference type="KEGG" id="fcy:FRACYDRAFT_270387"/>
<protein>
    <submittedName>
        <fullName evidence="2">Uncharacterized protein</fullName>
    </submittedName>
</protein>
<accession>A0A1E7F2U9</accession>
<proteinExistence type="predicted"/>
<dbReference type="AlphaFoldDB" id="A0A1E7F2U9"/>
<evidence type="ECO:0000256" key="1">
    <source>
        <dbReference type="SAM" id="MobiDB-lite"/>
    </source>
</evidence>
<keyword evidence="3" id="KW-1185">Reference proteome</keyword>
<sequence>MSISDGNYEEAIALLTKGLKQSLSFDCCTCYSLQSCFLIREEREEEEEQDYSMDCYSSIDKNDDDCYGFVYRKALRVNMSSSIEQQMHYYTGSTLRVIIVFNLALAYHLKAIATSIITATAAAPTSTSSTTTTTTTKLLQQSLHLYMLAYRLHTEYEEQQQQQQQESTSTTSTSLFNSDNLGNLRFVMIISNNIGEIHRISNDTTKHVRCLEHV</sequence>